<feature type="compositionally biased region" description="Polar residues" evidence="1">
    <location>
        <begin position="1"/>
        <end position="13"/>
    </location>
</feature>
<evidence type="ECO:0000256" key="1">
    <source>
        <dbReference type="SAM" id="MobiDB-lite"/>
    </source>
</evidence>
<name>A0ABV0U1Q2_9TELE</name>
<feature type="region of interest" description="Disordered" evidence="1">
    <location>
        <begin position="1"/>
        <end position="47"/>
    </location>
</feature>
<reference evidence="2 3" key="1">
    <citation type="submission" date="2021-06" db="EMBL/GenBank/DDBJ databases">
        <authorList>
            <person name="Palmer J.M."/>
        </authorList>
    </citation>
    <scope>NUCLEOTIDE SEQUENCE [LARGE SCALE GENOMIC DNA]</scope>
    <source>
        <strain evidence="3">if_2019</strain>
        <tissue evidence="2">Muscle</tissue>
    </source>
</reference>
<accession>A0ABV0U1Q2</accession>
<sequence length="125" mass="13482">MYSPSVSRNSHSLRSPVATPNLRSLSATPTLRRPGATPVTMPGASLSMNSSTGLGEVMFTRLVTVLEEVRETQKIHGKMLNTLLRQKSAVSLVEPPEGAMFPMTTVEDVLAMNEKLCDSDFMSGA</sequence>
<evidence type="ECO:0000313" key="3">
    <source>
        <dbReference type="Proteomes" id="UP001482620"/>
    </source>
</evidence>
<organism evidence="2 3">
    <name type="scientific">Ilyodon furcidens</name>
    <name type="common">goldbreast splitfin</name>
    <dbReference type="NCBI Taxonomy" id="33524"/>
    <lineage>
        <taxon>Eukaryota</taxon>
        <taxon>Metazoa</taxon>
        <taxon>Chordata</taxon>
        <taxon>Craniata</taxon>
        <taxon>Vertebrata</taxon>
        <taxon>Euteleostomi</taxon>
        <taxon>Actinopterygii</taxon>
        <taxon>Neopterygii</taxon>
        <taxon>Teleostei</taxon>
        <taxon>Neoteleostei</taxon>
        <taxon>Acanthomorphata</taxon>
        <taxon>Ovalentaria</taxon>
        <taxon>Atherinomorphae</taxon>
        <taxon>Cyprinodontiformes</taxon>
        <taxon>Goodeidae</taxon>
        <taxon>Ilyodon</taxon>
    </lineage>
</organism>
<evidence type="ECO:0000313" key="2">
    <source>
        <dbReference type="EMBL" id="MEQ2238869.1"/>
    </source>
</evidence>
<comment type="caution">
    <text evidence="2">The sequence shown here is derived from an EMBL/GenBank/DDBJ whole genome shotgun (WGS) entry which is preliminary data.</text>
</comment>
<proteinExistence type="predicted"/>
<protein>
    <submittedName>
        <fullName evidence="2">Uncharacterized protein</fullName>
    </submittedName>
</protein>
<dbReference type="Proteomes" id="UP001482620">
    <property type="component" value="Unassembled WGS sequence"/>
</dbReference>
<keyword evidence="3" id="KW-1185">Reference proteome</keyword>
<feature type="non-terminal residue" evidence="2">
    <location>
        <position position="125"/>
    </location>
</feature>
<gene>
    <name evidence="2" type="ORF">ILYODFUR_037732</name>
</gene>
<dbReference type="EMBL" id="JAHRIQ010054943">
    <property type="protein sequence ID" value="MEQ2238869.1"/>
    <property type="molecule type" value="Genomic_DNA"/>
</dbReference>